<protein>
    <submittedName>
        <fullName evidence="2">Uncharacterized protein</fullName>
    </submittedName>
</protein>
<accession>A0ABW3EZM6</accession>
<dbReference type="Proteomes" id="UP001596972">
    <property type="component" value="Unassembled WGS sequence"/>
</dbReference>
<evidence type="ECO:0000313" key="3">
    <source>
        <dbReference type="Proteomes" id="UP001596972"/>
    </source>
</evidence>
<organism evidence="2 3">
    <name type="scientific">Actinomadura sediminis</name>
    <dbReference type="NCBI Taxonomy" id="1038904"/>
    <lineage>
        <taxon>Bacteria</taxon>
        <taxon>Bacillati</taxon>
        <taxon>Actinomycetota</taxon>
        <taxon>Actinomycetes</taxon>
        <taxon>Streptosporangiales</taxon>
        <taxon>Thermomonosporaceae</taxon>
        <taxon>Actinomadura</taxon>
    </lineage>
</organism>
<proteinExistence type="predicted"/>
<dbReference type="EMBL" id="JBHTJA010000184">
    <property type="protein sequence ID" value="MFD0905944.1"/>
    <property type="molecule type" value="Genomic_DNA"/>
</dbReference>
<gene>
    <name evidence="2" type="ORF">ACFQ11_36610</name>
</gene>
<reference evidence="3" key="1">
    <citation type="journal article" date="2019" name="Int. J. Syst. Evol. Microbiol.">
        <title>The Global Catalogue of Microorganisms (GCM) 10K type strain sequencing project: providing services to taxonomists for standard genome sequencing and annotation.</title>
        <authorList>
            <consortium name="The Broad Institute Genomics Platform"/>
            <consortium name="The Broad Institute Genome Sequencing Center for Infectious Disease"/>
            <person name="Wu L."/>
            <person name="Ma J."/>
        </authorList>
    </citation>
    <scope>NUCLEOTIDE SEQUENCE [LARGE SCALE GENOMIC DNA]</scope>
    <source>
        <strain evidence="3">JCM 31202</strain>
    </source>
</reference>
<evidence type="ECO:0000313" key="2">
    <source>
        <dbReference type="EMBL" id="MFD0905944.1"/>
    </source>
</evidence>
<feature type="region of interest" description="Disordered" evidence="1">
    <location>
        <begin position="29"/>
        <end position="50"/>
    </location>
</feature>
<sequence>MVIVLTGGYTPWPVEAPPGRPAAALVGAEPPAPPGRIETVRLGPSPGSPT</sequence>
<comment type="caution">
    <text evidence="2">The sequence shown here is derived from an EMBL/GenBank/DDBJ whole genome shotgun (WGS) entry which is preliminary data.</text>
</comment>
<evidence type="ECO:0000256" key="1">
    <source>
        <dbReference type="SAM" id="MobiDB-lite"/>
    </source>
</evidence>
<keyword evidence="3" id="KW-1185">Reference proteome</keyword>
<name>A0ABW3EZM6_9ACTN</name>
<dbReference type="RefSeq" id="WP_378307352.1">
    <property type="nucleotide sequence ID" value="NZ_JBHTJA010000184.1"/>
</dbReference>